<dbReference type="EMBL" id="CM029040">
    <property type="protein sequence ID" value="KAG2638034.1"/>
    <property type="molecule type" value="Genomic_DNA"/>
</dbReference>
<comment type="caution">
    <text evidence="2">The sequence shown here is derived from an EMBL/GenBank/DDBJ whole genome shotgun (WGS) entry which is preliminary data.</text>
</comment>
<reference evidence="2" key="1">
    <citation type="submission" date="2020-05" db="EMBL/GenBank/DDBJ databases">
        <title>WGS assembly of Panicum virgatum.</title>
        <authorList>
            <person name="Lovell J.T."/>
            <person name="Jenkins J."/>
            <person name="Shu S."/>
            <person name="Juenger T.E."/>
            <person name="Schmutz J."/>
        </authorList>
    </citation>
    <scope>NUCLEOTIDE SEQUENCE</scope>
    <source>
        <strain evidence="2">AP13</strain>
    </source>
</reference>
<proteinExistence type="predicted"/>
<sequence>MLTALNPARQLRHSHQILPRLPRTRCTQSPPLHRPRPSRRHLSAATPPPFSPPALPRGPSTPLPQRRNVPGCSVTRAACEVARRPGGHEICRLRPTRLLPSPSHVGVFPLLPPTRHGGLDATQRRGNGRHSQAGPQSCHSRSWRTTSPARREPTSTAPPPSHHCR</sequence>
<evidence type="ECO:0000313" key="3">
    <source>
        <dbReference type="Proteomes" id="UP000823388"/>
    </source>
</evidence>
<feature type="compositionally biased region" description="Polar residues" evidence="1">
    <location>
        <begin position="129"/>
        <end position="148"/>
    </location>
</feature>
<feature type="compositionally biased region" description="Pro residues" evidence="1">
    <location>
        <begin position="46"/>
        <end position="62"/>
    </location>
</feature>
<gene>
    <name evidence="2" type="ORF">PVAP13_2NG562600</name>
</gene>
<dbReference type="AlphaFoldDB" id="A0A8T0VXY1"/>
<dbReference type="Proteomes" id="UP000823388">
    <property type="component" value="Chromosome 2N"/>
</dbReference>
<evidence type="ECO:0000256" key="1">
    <source>
        <dbReference type="SAM" id="MobiDB-lite"/>
    </source>
</evidence>
<feature type="region of interest" description="Disordered" evidence="1">
    <location>
        <begin position="101"/>
        <end position="165"/>
    </location>
</feature>
<protein>
    <submittedName>
        <fullName evidence="2">Uncharacterized protein</fullName>
    </submittedName>
</protein>
<organism evidence="2 3">
    <name type="scientific">Panicum virgatum</name>
    <name type="common">Blackwell switchgrass</name>
    <dbReference type="NCBI Taxonomy" id="38727"/>
    <lineage>
        <taxon>Eukaryota</taxon>
        <taxon>Viridiplantae</taxon>
        <taxon>Streptophyta</taxon>
        <taxon>Embryophyta</taxon>
        <taxon>Tracheophyta</taxon>
        <taxon>Spermatophyta</taxon>
        <taxon>Magnoliopsida</taxon>
        <taxon>Liliopsida</taxon>
        <taxon>Poales</taxon>
        <taxon>Poaceae</taxon>
        <taxon>PACMAD clade</taxon>
        <taxon>Panicoideae</taxon>
        <taxon>Panicodae</taxon>
        <taxon>Paniceae</taxon>
        <taxon>Panicinae</taxon>
        <taxon>Panicum</taxon>
        <taxon>Panicum sect. Hiantes</taxon>
    </lineage>
</organism>
<feature type="compositionally biased region" description="Basic residues" evidence="1">
    <location>
        <begin position="33"/>
        <end position="42"/>
    </location>
</feature>
<accession>A0A8T0VXY1</accession>
<feature type="region of interest" description="Disordered" evidence="1">
    <location>
        <begin position="1"/>
        <end position="70"/>
    </location>
</feature>
<keyword evidence="3" id="KW-1185">Reference proteome</keyword>
<name>A0A8T0VXY1_PANVG</name>
<evidence type="ECO:0000313" key="2">
    <source>
        <dbReference type="EMBL" id="KAG2638034.1"/>
    </source>
</evidence>
<feature type="compositionally biased region" description="Pro residues" evidence="1">
    <location>
        <begin position="156"/>
        <end position="165"/>
    </location>
</feature>